<evidence type="ECO:0000259" key="10">
    <source>
        <dbReference type="PROSITE" id="PS51160"/>
    </source>
</evidence>
<evidence type="ECO:0000256" key="5">
    <source>
        <dbReference type="ARBA" id="ARBA00022771"/>
    </source>
</evidence>
<keyword evidence="13" id="KW-1185">Reference proteome</keyword>
<sequence length="786" mass="84650">MEKSRTARQRLVVTGQVQGVGFRPFVYRLAMEGGLSGEVRNAPEGVVIEIQGDEPMVAAFAGRLQAELPPLARIVTLSVQDVSPREDESTFVIAKSHAGEGHSVLISPDTATCEDCLAEFNDPADRRHLYPFINCTNCGPRYTITRSIPYDRPVTSMACFPLCEACRAEYENPLDRRFHAQPNACPECGPRVWLTDAAGQGLAEGREAVAACARTLAEGGIAAMKGLGGFHLVVDARNERAVEELRTRKHRKDKPLAIMVPDLAQARAVAEIGPEEARLLTSAERPIVLCAKRPDASLAHGIAPDTDFVGLMLPYAPLQHALLHEYAALYSPPLALVMTSGNVSGDPIALGNREALARLSAIADVFLLHDRDILIRADDSVVRVDAQRHAPVFLRRARGYTPRPVFLSRHGPCVLGTGPELKNTLCLTKGDQAFVSQHIGDMENLQTFAFWQEIAAHLADILRVQPEFMVHDLHPDYLTTRHALEQAGYPGGLPVAPLQHHYAHAHAVLAENRFEGRAVVLALDGTGYGEDGTLWGGECLLVDTESLDHARLGCLTTLRLPGGEAAIREPWRVAQAALLELGERAPGARPWPWLQSFAAASNVVGQMLDKGLNSPATTSCGRLFDAAAGLLGLSMTIGYEAQAAIVLEQIQDPLEGSAYPCPLMEENDRLVLDARALLAALWADRAATPAQAARRFHLGLAAGLTEMAARAAEIAAVDTVGLSGGCLLNMTLAQKLVRSLSGRGLRVLCHTELPPGDACVSLGQAVWGRRRLEINSCANRSSQAGA</sequence>
<organism evidence="12 13">
    <name type="scientific">Alkalidesulfovibrio alkalitolerans DSM 16529</name>
    <dbReference type="NCBI Taxonomy" id="1121439"/>
    <lineage>
        <taxon>Bacteria</taxon>
        <taxon>Pseudomonadati</taxon>
        <taxon>Thermodesulfobacteriota</taxon>
        <taxon>Desulfovibrionia</taxon>
        <taxon>Desulfovibrionales</taxon>
        <taxon>Desulfovibrionaceae</taxon>
        <taxon>Alkalidesulfovibrio</taxon>
    </lineage>
</organism>
<dbReference type="Pfam" id="PF01300">
    <property type="entry name" value="Sua5_yciO_yrdC"/>
    <property type="match status" value="1"/>
</dbReference>
<comment type="caution">
    <text evidence="12">The sequence shown here is derived from an EMBL/GenBank/DDBJ whole genome shotgun (WGS) entry which is preliminary data.</text>
</comment>
<dbReference type="Pfam" id="PF22521">
    <property type="entry name" value="HypF_C_2"/>
    <property type="match status" value="1"/>
</dbReference>
<keyword evidence="5" id="KW-0863">Zinc-finger</keyword>
<dbReference type="Pfam" id="PF07503">
    <property type="entry name" value="zf-HYPF"/>
    <property type="match status" value="2"/>
</dbReference>
<comment type="catalytic activity">
    <reaction evidence="7">
        <text>C-terminal L-cysteinyl-[HypE protein] + carbamoyl phosphate + ATP + H2O = C-terminal S-carboxamide-L-cysteinyl-[HypE protein] + AMP + phosphate + diphosphate + H(+)</text>
        <dbReference type="Rhea" id="RHEA:55636"/>
        <dbReference type="Rhea" id="RHEA-COMP:14247"/>
        <dbReference type="Rhea" id="RHEA-COMP:14392"/>
        <dbReference type="ChEBI" id="CHEBI:15377"/>
        <dbReference type="ChEBI" id="CHEBI:15378"/>
        <dbReference type="ChEBI" id="CHEBI:30616"/>
        <dbReference type="ChEBI" id="CHEBI:33019"/>
        <dbReference type="ChEBI" id="CHEBI:43474"/>
        <dbReference type="ChEBI" id="CHEBI:58228"/>
        <dbReference type="ChEBI" id="CHEBI:76913"/>
        <dbReference type="ChEBI" id="CHEBI:139126"/>
        <dbReference type="ChEBI" id="CHEBI:456215"/>
    </reaction>
</comment>
<evidence type="ECO:0000256" key="4">
    <source>
        <dbReference type="ARBA" id="ARBA00022723"/>
    </source>
</evidence>
<dbReference type="eggNOG" id="COG0068">
    <property type="taxonomic scope" value="Bacteria"/>
</dbReference>
<dbReference type="GO" id="GO:0003725">
    <property type="term" value="F:double-stranded RNA binding"/>
    <property type="evidence" value="ECO:0007669"/>
    <property type="project" value="InterPro"/>
</dbReference>
<dbReference type="GO" id="GO:0008270">
    <property type="term" value="F:zinc ion binding"/>
    <property type="evidence" value="ECO:0007669"/>
    <property type="project" value="UniProtKB-KW"/>
</dbReference>
<dbReference type="InterPro" id="IPR041440">
    <property type="entry name" value="HypF_C"/>
</dbReference>
<dbReference type="GO" id="GO:0016743">
    <property type="term" value="F:carboxyl- or carbamoyltransferase activity"/>
    <property type="evidence" value="ECO:0007669"/>
    <property type="project" value="UniProtKB-UniRule"/>
</dbReference>
<dbReference type="PROSITE" id="PS00150">
    <property type="entry name" value="ACYLPHOSPHATASE_1"/>
    <property type="match status" value="1"/>
</dbReference>
<keyword evidence="6" id="KW-0862">Zinc</keyword>
<keyword evidence="3" id="KW-0436">Ligase</keyword>
<dbReference type="Pfam" id="PF17788">
    <property type="entry name" value="HypF_C"/>
    <property type="match status" value="1"/>
</dbReference>
<dbReference type="InterPro" id="IPR001792">
    <property type="entry name" value="Acylphosphatase-like_dom"/>
</dbReference>
<dbReference type="PANTHER" id="PTHR42959:SF1">
    <property type="entry name" value="CARBAMOYLTRANSFERASE HYPF"/>
    <property type="match status" value="1"/>
</dbReference>
<dbReference type="EMBL" id="ATHI01000005">
    <property type="protein sequence ID" value="EPR35014.1"/>
    <property type="molecule type" value="Genomic_DNA"/>
</dbReference>
<dbReference type="STRING" id="1121439.dsat_2377"/>
<proteinExistence type="inferred from homology"/>
<feature type="active site" evidence="9">
    <location>
        <position position="41"/>
    </location>
</feature>
<feature type="domain" description="Acylphosphatase-like" evidence="10">
    <location>
        <begin position="8"/>
        <end position="95"/>
    </location>
</feature>
<dbReference type="PROSITE" id="PS51160">
    <property type="entry name" value="ACYLPHOSPHATASE_3"/>
    <property type="match status" value="1"/>
</dbReference>
<evidence type="ECO:0000256" key="3">
    <source>
        <dbReference type="ARBA" id="ARBA00022598"/>
    </source>
</evidence>
<dbReference type="EC" id="6.2.-.-" evidence="8"/>
<protein>
    <recommendedName>
        <fullName evidence="8">Carbamoyltransferase</fullName>
        <ecNumber evidence="8">6.2.-.-</ecNumber>
    </recommendedName>
</protein>
<keyword evidence="4" id="KW-0479">Metal-binding</keyword>
<dbReference type="Proteomes" id="UP000014975">
    <property type="component" value="Unassembled WGS sequence"/>
</dbReference>
<dbReference type="GO" id="GO:0016874">
    <property type="term" value="F:ligase activity"/>
    <property type="evidence" value="ECO:0007669"/>
    <property type="project" value="UniProtKB-UniRule"/>
</dbReference>
<comment type="catalytic activity">
    <reaction evidence="9">
        <text>an acyl phosphate + H2O = a carboxylate + phosphate + H(+)</text>
        <dbReference type="Rhea" id="RHEA:14965"/>
        <dbReference type="ChEBI" id="CHEBI:15377"/>
        <dbReference type="ChEBI" id="CHEBI:15378"/>
        <dbReference type="ChEBI" id="CHEBI:29067"/>
        <dbReference type="ChEBI" id="CHEBI:43474"/>
        <dbReference type="ChEBI" id="CHEBI:59918"/>
        <dbReference type="EC" id="3.6.1.7"/>
    </reaction>
</comment>
<dbReference type="Gene3D" id="3.90.870.50">
    <property type="match status" value="1"/>
</dbReference>
<evidence type="ECO:0000313" key="12">
    <source>
        <dbReference type="EMBL" id="EPR35014.1"/>
    </source>
</evidence>
<dbReference type="SUPFAM" id="SSF54975">
    <property type="entry name" value="Acylphosphatase/BLUF domain-like"/>
    <property type="match status" value="1"/>
</dbReference>
<evidence type="ECO:0000313" key="13">
    <source>
        <dbReference type="Proteomes" id="UP000014975"/>
    </source>
</evidence>
<feature type="active site" evidence="9">
    <location>
        <position position="23"/>
    </location>
</feature>
<comment type="similarity">
    <text evidence="2 8">Belongs to the carbamoyltransferase HypF family.</text>
</comment>
<keyword evidence="9" id="KW-0378">Hydrolase</keyword>
<accession>S7UM47</accession>
<dbReference type="InterPro" id="IPR036046">
    <property type="entry name" value="Acylphosphatase-like_dom_sf"/>
</dbReference>
<dbReference type="UniPathway" id="UPA00335"/>
<dbReference type="NCBIfam" id="TIGR00143">
    <property type="entry name" value="hypF"/>
    <property type="match status" value="1"/>
</dbReference>
<dbReference type="InterPro" id="IPR055128">
    <property type="entry name" value="HypF_C_2"/>
</dbReference>
<evidence type="ECO:0000256" key="8">
    <source>
        <dbReference type="PIRNR" id="PIRNR006256"/>
    </source>
</evidence>
<gene>
    <name evidence="12" type="ORF">dsat_2377</name>
</gene>
<dbReference type="Gene3D" id="3.30.420.360">
    <property type="match status" value="1"/>
</dbReference>
<dbReference type="InterPro" id="IPR011125">
    <property type="entry name" value="Znf_HypF"/>
</dbReference>
<dbReference type="GO" id="GO:0003998">
    <property type="term" value="F:acylphosphatase activity"/>
    <property type="evidence" value="ECO:0007669"/>
    <property type="project" value="UniProtKB-EC"/>
</dbReference>
<dbReference type="RefSeq" id="WP_020886263.1">
    <property type="nucleotide sequence ID" value="NZ_ATHI01000005.1"/>
</dbReference>
<dbReference type="InterPro" id="IPR051060">
    <property type="entry name" value="Carbamoyltrans_HypF-like"/>
</dbReference>
<dbReference type="InterPro" id="IPR017968">
    <property type="entry name" value="Acylphosphatase_CS"/>
</dbReference>
<evidence type="ECO:0000256" key="2">
    <source>
        <dbReference type="ARBA" id="ARBA00008097"/>
    </source>
</evidence>
<dbReference type="Gene3D" id="3.30.110.120">
    <property type="match status" value="1"/>
</dbReference>
<name>S7UM47_9BACT</name>
<comment type="pathway">
    <text evidence="1">Protein modification; [NiFe] hydrogenase maturation.</text>
</comment>
<dbReference type="PATRIC" id="fig|1121439.3.peg.772"/>
<evidence type="ECO:0000256" key="6">
    <source>
        <dbReference type="ARBA" id="ARBA00022833"/>
    </source>
</evidence>
<dbReference type="OrthoDB" id="9808093at2"/>
<dbReference type="SUPFAM" id="SSF55821">
    <property type="entry name" value="YrdC/RibB"/>
    <property type="match status" value="1"/>
</dbReference>
<dbReference type="InterPro" id="IPR017945">
    <property type="entry name" value="DHBP_synth_RibB-like_a/b_dom"/>
</dbReference>
<evidence type="ECO:0000256" key="1">
    <source>
        <dbReference type="ARBA" id="ARBA00004711"/>
    </source>
</evidence>
<evidence type="ECO:0000259" key="11">
    <source>
        <dbReference type="PROSITE" id="PS51163"/>
    </source>
</evidence>
<evidence type="ECO:0000256" key="7">
    <source>
        <dbReference type="ARBA" id="ARBA00048220"/>
    </source>
</evidence>
<evidence type="ECO:0000256" key="9">
    <source>
        <dbReference type="PROSITE-ProRule" id="PRU00520"/>
    </source>
</evidence>
<dbReference type="InterPro" id="IPR004421">
    <property type="entry name" value="Carbamoyltransferase_HypF"/>
</dbReference>
<dbReference type="AlphaFoldDB" id="S7UM47"/>
<dbReference type="Gene3D" id="3.30.420.40">
    <property type="match status" value="1"/>
</dbReference>
<dbReference type="PROSITE" id="PS51163">
    <property type="entry name" value="YRDC"/>
    <property type="match status" value="1"/>
</dbReference>
<feature type="domain" description="YrdC-like" evidence="11">
    <location>
        <begin position="206"/>
        <end position="399"/>
    </location>
</feature>
<reference evidence="12 13" key="1">
    <citation type="journal article" date="2013" name="Genome Announc.">
        <title>Draft genome sequences for three mercury-methylating, sulfate-reducing bacteria.</title>
        <authorList>
            <person name="Brown S.D."/>
            <person name="Hurt R.A.Jr."/>
            <person name="Gilmour C.C."/>
            <person name="Elias D.A."/>
        </authorList>
    </citation>
    <scope>NUCLEOTIDE SEQUENCE [LARGE SCALE GENOMIC DNA]</scope>
    <source>
        <strain evidence="12 13">DSM 16529</strain>
    </source>
</reference>
<dbReference type="GO" id="GO:0051604">
    <property type="term" value="P:protein maturation"/>
    <property type="evidence" value="ECO:0007669"/>
    <property type="project" value="TreeGrafter"/>
</dbReference>
<dbReference type="Pfam" id="PF00708">
    <property type="entry name" value="Acylphosphatase"/>
    <property type="match status" value="1"/>
</dbReference>
<dbReference type="InterPro" id="IPR006070">
    <property type="entry name" value="Sua5-like_dom"/>
</dbReference>
<dbReference type="PANTHER" id="PTHR42959">
    <property type="entry name" value="CARBAMOYLTRANSFERASE"/>
    <property type="match status" value="1"/>
</dbReference>
<dbReference type="PIRSF" id="PIRSF006256">
    <property type="entry name" value="CMPcnvr_hdrg_mat"/>
    <property type="match status" value="1"/>
</dbReference>